<evidence type="ECO:0000313" key="3">
    <source>
        <dbReference type="EMBL" id="EDX71470.1"/>
    </source>
</evidence>
<evidence type="ECO:0000313" key="5">
    <source>
        <dbReference type="EMBL" id="EDX76609.1"/>
    </source>
</evidence>
<reference evidence="8 9" key="1">
    <citation type="submission" date="2008-07" db="EMBL/GenBank/DDBJ databases">
        <authorList>
            <person name="Tandeau de Marsac N."/>
            <person name="Ferriera S."/>
            <person name="Johnson J."/>
            <person name="Kravitz S."/>
            <person name="Beeson K."/>
            <person name="Sutton G."/>
            <person name="Rogers Y.-H."/>
            <person name="Friedman R."/>
            <person name="Frazier M."/>
            <person name="Venter J.C."/>
        </authorList>
    </citation>
    <scope>NUCLEOTIDE SEQUENCE [LARGE SCALE GENOMIC DNA]</scope>
    <source>
        <strain evidence="8 9">PCC 7420</strain>
    </source>
</reference>
<evidence type="ECO:0000313" key="6">
    <source>
        <dbReference type="EMBL" id="EDX77134.1"/>
    </source>
</evidence>
<evidence type="ECO:0000313" key="8">
    <source>
        <dbReference type="EMBL" id="EDX77785.1"/>
    </source>
</evidence>
<dbReference type="EMBL" id="DS989844">
    <property type="protein sequence ID" value="EDX77392.1"/>
    <property type="molecule type" value="Genomic_DNA"/>
</dbReference>
<dbReference type="eggNOG" id="COG3335">
    <property type="taxonomic scope" value="Bacteria"/>
</dbReference>
<evidence type="ECO:0000313" key="7">
    <source>
        <dbReference type="EMBL" id="EDX77392.1"/>
    </source>
</evidence>
<dbReference type="Proteomes" id="UP000003835">
    <property type="component" value="Unassembled WGS sequence"/>
</dbReference>
<protein>
    <recommendedName>
        <fullName evidence="10">Tc1-like transposase DDE domain-containing protein</fullName>
    </recommendedName>
</protein>
<name>B4VK10_9CYAN</name>
<dbReference type="EMBL" id="DS989875">
    <property type="protein sequence ID" value="EDX71237.1"/>
    <property type="molecule type" value="Genomic_DNA"/>
</dbReference>
<organism evidence="8 9">
    <name type="scientific">Coleofasciculus chthonoplastes PCC 7420</name>
    <dbReference type="NCBI Taxonomy" id="118168"/>
    <lineage>
        <taxon>Bacteria</taxon>
        <taxon>Bacillati</taxon>
        <taxon>Cyanobacteriota</taxon>
        <taxon>Cyanophyceae</taxon>
        <taxon>Coleofasciculales</taxon>
        <taxon>Coleofasciculaceae</taxon>
        <taxon>Coleofasciculus</taxon>
    </lineage>
</organism>
<dbReference type="EMBL" id="DS989872">
    <property type="protein sequence ID" value="EDX71470.1"/>
    <property type="molecule type" value="Genomic_DNA"/>
</dbReference>
<dbReference type="HOGENOM" id="CLU_2192519_0_0_3"/>
<dbReference type="EMBL" id="DS989884">
    <property type="protein sequence ID" value="EDX70664.1"/>
    <property type="molecule type" value="Genomic_DNA"/>
</dbReference>
<keyword evidence="9" id="KW-1185">Reference proteome</keyword>
<proteinExistence type="predicted"/>
<dbReference type="EMBL" id="DS989843">
    <property type="protein sequence ID" value="EDX77785.1"/>
    <property type="molecule type" value="Genomic_DNA"/>
</dbReference>
<dbReference type="EMBL" id="DS989849">
    <property type="protein sequence ID" value="EDX75513.1"/>
    <property type="molecule type" value="Genomic_DNA"/>
</dbReference>
<dbReference type="EMBL" id="DS989846">
    <property type="protein sequence ID" value="EDX76609.1"/>
    <property type="molecule type" value="Genomic_DNA"/>
</dbReference>
<evidence type="ECO:0000313" key="4">
    <source>
        <dbReference type="EMBL" id="EDX75513.1"/>
    </source>
</evidence>
<evidence type="ECO:0000313" key="9">
    <source>
        <dbReference type="Proteomes" id="UP000003835"/>
    </source>
</evidence>
<sequence length="108" mass="12484">MFFDPNRGGRRVSCRDSRTSEDWAEEVKHLLDVDYPHAPNIRLLCDNLNNMKLRSRPVERCSQILVGGWLWTHPDIWRAIASSIGVFSLLNPFSPILMHHFSWVTPVG</sequence>
<dbReference type="AlphaFoldDB" id="B4VK10"/>
<evidence type="ECO:0000313" key="1">
    <source>
        <dbReference type="EMBL" id="EDX70664.1"/>
    </source>
</evidence>
<dbReference type="EMBL" id="DS989844">
    <property type="protein sequence ID" value="EDX77134.1"/>
    <property type="molecule type" value="Genomic_DNA"/>
</dbReference>
<gene>
    <name evidence="4" type="ORF">MC7420_1431</name>
    <name evidence="6" type="ORF">MC7420_271</name>
    <name evidence="2" type="ORF">MC7420_2798</name>
    <name evidence="8" type="ORF">MC7420_3109</name>
    <name evidence="3" type="ORF">MC7420_36</name>
    <name evidence="5" type="ORF">MC7420_4865</name>
    <name evidence="7" type="ORF">MC7420_529</name>
    <name evidence="1" type="ORF">MC7420_5292</name>
</gene>
<evidence type="ECO:0000313" key="2">
    <source>
        <dbReference type="EMBL" id="EDX71237.1"/>
    </source>
</evidence>
<accession>B4VK10</accession>
<evidence type="ECO:0008006" key="10">
    <source>
        <dbReference type="Google" id="ProtNLM"/>
    </source>
</evidence>